<dbReference type="InterPro" id="IPR052698">
    <property type="entry name" value="MoCofactor_Util/Proc"/>
</dbReference>
<dbReference type="PANTHER" id="PTHR30388:SF6">
    <property type="entry name" value="XANTHINE DEHYDROGENASE SUBUNIT A-RELATED"/>
    <property type="match status" value="1"/>
</dbReference>
<dbReference type="PANTHER" id="PTHR30388">
    <property type="entry name" value="ALDEHYDE OXIDOREDUCTASE MOLYBDENUM COFACTOR ASSEMBLY PROTEIN"/>
    <property type="match status" value="1"/>
</dbReference>
<keyword evidence="3" id="KW-1185">Reference proteome</keyword>
<sequence length="278" mass="30561">MITVLLEPLDESYRPVVDARRADDAIGVATVVRIETDVDTSVGDRAYYLPDGGFAGDADLPAQAIDELADPMATLAAIGESETLTVETDEGCIDVFVDGVRPPPELVVFGSGHDVGPVVELATRVDFRTTVVTFRGGRADDDRFPRADAVISASPRELSTLREWDAETYAVVMTHNFLDDRLALDQLLETPIEYIGLMGPEKRFEEMREDFAEEGRTVTDADLERIYTPIGLSLEGDAPYQIAFSIVAELLAVAHDRTPRHLSRRTGPIHDRTTLTEN</sequence>
<dbReference type="eggNOG" id="arCOG01929">
    <property type="taxonomic scope" value="Archaea"/>
</dbReference>
<dbReference type="InterPro" id="IPR027051">
    <property type="entry name" value="XdhC_Rossmann_dom"/>
</dbReference>
<dbReference type="Gene3D" id="3.40.50.720">
    <property type="entry name" value="NAD(P)-binding Rossmann-like Domain"/>
    <property type="match status" value="1"/>
</dbReference>
<protein>
    <submittedName>
        <fullName evidence="2">Xanthine dehydrogenase accessory factor</fullName>
    </submittedName>
</protein>
<dbReference type="Pfam" id="PF13478">
    <property type="entry name" value="XdhC_C"/>
    <property type="match status" value="1"/>
</dbReference>
<evidence type="ECO:0000259" key="1">
    <source>
        <dbReference type="Pfam" id="PF13478"/>
    </source>
</evidence>
<name>A0A1I0QS53_9EURY</name>
<feature type="domain" description="XdhC Rossmann" evidence="1">
    <location>
        <begin position="106"/>
        <end position="250"/>
    </location>
</feature>
<accession>A0A1I0QS53</accession>
<gene>
    <name evidence="2" type="ORF">SAMN05216285_3852</name>
</gene>
<dbReference type="STRING" id="1202768.SAMN05216285_3852"/>
<dbReference type="EMBL" id="FOIS01000005">
    <property type="protein sequence ID" value="SEW30434.1"/>
    <property type="molecule type" value="Genomic_DNA"/>
</dbReference>
<dbReference type="AlphaFoldDB" id="A0A1I0QS53"/>
<dbReference type="Proteomes" id="UP000183275">
    <property type="component" value="Unassembled WGS sequence"/>
</dbReference>
<evidence type="ECO:0000313" key="2">
    <source>
        <dbReference type="EMBL" id="SEW30434.1"/>
    </source>
</evidence>
<proteinExistence type="predicted"/>
<evidence type="ECO:0000313" key="3">
    <source>
        <dbReference type="Proteomes" id="UP000183275"/>
    </source>
</evidence>
<reference evidence="3" key="1">
    <citation type="submission" date="2016-10" db="EMBL/GenBank/DDBJ databases">
        <authorList>
            <person name="Varghese N."/>
        </authorList>
    </citation>
    <scope>NUCLEOTIDE SEQUENCE [LARGE SCALE GENOMIC DNA]</scope>
    <source>
        <strain evidence="3">CGMCC 1.12284</strain>
    </source>
</reference>
<organism evidence="2 3">
    <name type="scientific">Natrinema salifodinae</name>
    <dbReference type="NCBI Taxonomy" id="1202768"/>
    <lineage>
        <taxon>Archaea</taxon>
        <taxon>Methanobacteriati</taxon>
        <taxon>Methanobacteriota</taxon>
        <taxon>Stenosarchaea group</taxon>
        <taxon>Halobacteria</taxon>
        <taxon>Halobacteriales</taxon>
        <taxon>Natrialbaceae</taxon>
        <taxon>Natrinema</taxon>
    </lineage>
</organism>